<evidence type="ECO:0000259" key="3">
    <source>
        <dbReference type="Pfam" id="PF00149"/>
    </source>
</evidence>
<organism evidence="5 6">
    <name type="scientific">Denitromonas iodatirespirans</name>
    <dbReference type="NCBI Taxonomy" id="2795389"/>
    <lineage>
        <taxon>Bacteria</taxon>
        <taxon>Pseudomonadati</taxon>
        <taxon>Pseudomonadota</taxon>
        <taxon>Betaproteobacteria</taxon>
        <taxon>Rhodocyclales</taxon>
        <taxon>Zoogloeaceae</taxon>
        <taxon>Denitromonas</taxon>
    </lineage>
</organism>
<dbReference type="InterPro" id="IPR029052">
    <property type="entry name" value="Metallo-depent_PP-like"/>
</dbReference>
<feature type="signal peptide" evidence="2">
    <location>
        <begin position="1"/>
        <end position="22"/>
    </location>
</feature>
<dbReference type="GO" id="GO:0000166">
    <property type="term" value="F:nucleotide binding"/>
    <property type="evidence" value="ECO:0007669"/>
    <property type="project" value="UniProtKB-KW"/>
</dbReference>
<dbReference type="Gene3D" id="3.90.780.10">
    <property type="entry name" value="5'-Nucleotidase, C-terminal domain"/>
    <property type="match status" value="1"/>
</dbReference>
<dbReference type="SUPFAM" id="SSF56300">
    <property type="entry name" value="Metallo-dependent phosphatases"/>
    <property type="match status" value="1"/>
</dbReference>
<evidence type="ECO:0000259" key="4">
    <source>
        <dbReference type="Pfam" id="PF02872"/>
    </source>
</evidence>
<dbReference type="Pfam" id="PF00149">
    <property type="entry name" value="Metallophos"/>
    <property type="match status" value="1"/>
</dbReference>
<evidence type="ECO:0000256" key="1">
    <source>
        <dbReference type="ARBA" id="ARBA00022729"/>
    </source>
</evidence>
<dbReference type="PANTHER" id="PTHR11575">
    <property type="entry name" value="5'-NUCLEOTIDASE-RELATED"/>
    <property type="match status" value="1"/>
</dbReference>
<reference evidence="6" key="1">
    <citation type="journal article" date="2022" name="ISME J.">
        <title>Genetic and phylogenetic analysis of dissimilatory iodate-reducing bacteria identifies potential niches across the world's oceans.</title>
        <authorList>
            <person name="Reyes-Umana V."/>
            <person name="Henning Z."/>
            <person name="Lee K."/>
            <person name="Barnum T.P."/>
            <person name="Coates J.D."/>
        </authorList>
    </citation>
    <scope>NUCLEOTIDE SEQUENCE [LARGE SCALE GENOMIC DNA]</scope>
    <source>
        <strain evidence="6">IR12</strain>
    </source>
</reference>
<protein>
    <submittedName>
        <fullName evidence="5">Bifunctional metallophosphatase/5'-nucleotidase</fullName>
    </submittedName>
</protein>
<keyword evidence="6" id="KW-1185">Reference proteome</keyword>
<dbReference type="InterPro" id="IPR006179">
    <property type="entry name" value="5_nucleotidase/apyrase"/>
</dbReference>
<keyword evidence="1 2" id="KW-0732">Signal</keyword>
<feature type="domain" description="5'-Nucleotidase C-terminal" evidence="4">
    <location>
        <begin position="435"/>
        <end position="598"/>
    </location>
</feature>
<dbReference type="GO" id="GO:0009166">
    <property type="term" value="P:nucleotide catabolic process"/>
    <property type="evidence" value="ECO:0007669"/>
    <property type="project" value="InterPro"/>
</dbReference>
<evidence type="ECO:0000256" key="2">
    <source>
        <dbReference type="RuleBase" id="RU362119"/>
    </source>
</evidence>
<dbReference type="PANTHER" id="PTHR11575:SF24">
    <property type="entry name" value="5'-NUCLEOTIDASE"/>
    <property type="match status" value="1"/>
</dbReference>
<dbReference type="GO" id="GO:0030288">
    <property type="term" value="C:outer membrane-bounded periplasmic space"/>
    <property type="evidence" value="ECO:0007669"/>
    <property type="project" value="TreeGrafter"/>
</dbReference>
<dbReference type="GO" id="GO:0008768">
    <property type="term" value="F:UDP-sugar diphosphatase activity"/>
    <property type="evidence" value="ECO:0007669"/>
    <property type="project" value="TreeGrafter"/>
</dbReference>
<evidence type="ECO:0000313" key="5">
    <source>
        <dbReference type="EMBL" id="MBT0959990.1"/>
    </source>
</evidence>
<name>A0A944D524_DENI1</name>
<evidence type="ECO:0000313" key="6">
    <source>
        <dbReference type="Proteomes" id="UP000694660"/>
    </source>
</evidence>
<dbReference type="RefSeq" id="WP_214359751.1">
    <property type="nucleotide sequence ID" value="NZ_JAEKFT010000002.1"/>
</dbReference>
<gene>
    <name evidence="5" type="ORF">I8J34_02280</name>
</gene>
<proteinExistence type="inferred from homology"/>
<sequence>MRVKHLLATAVAAAFVPTAAFAATCTSPDPAANVTFGTVDSGVPNRALAGCTLDDRFDDEQAWGNTSSFLAHVSRVSFELMRERQISARERIQLIAAAKASDIGRTLTVKLIGFNDFHGTIKAGEGSSSNPGVARFATRIDALRAQNPLNAVVSAGDMIGASPLTSALFKDEPTIEAMNRIGIDFNAVGNHEFDEGKTELHRMQHGGNHPSDAFSGLGLPQDVRGDGQFAGAAFGFLAANVHDTTTGQTVLPAYGVKDFLGNKVAFVGMTLKGTPTIVSPAGVAGLQFGDEADTVNALVPQLKAKGIESIVVLIHEGGFAAGGDNGCDGVSGPIVDIVNRLDAAVDLVISGHTHRAYNCLIPNKAGQPVRVTSAGQYARMLTDIDLTIDTQTRDVISVAATNVATGTGNTTAEAPYMTDLVAHYDALSAVPKSRVIGTITEAISRSQNAAGESALGDVIADAQLDATDDAGFGEAVVAFMNPGGIRADLPFNAPDGKVTFGDAFTVQPFGNSLVTMTLNGAQLKTLLETQFAGCNGQSSTRMLQVSAGFAYSYSAGATCNARITAMTLGGVPVDPSAAYRVTVNSFLADGGDAFAVLTEGTSRLGGAVDLDAFEAYLQANPAGVAPGPQNRITRLP</sequence>
<dbReference type="SUPFAM" id="SSF55816">
    <property type="entry name" value="5'-nucleotidase (syn. UDP-sugar hydrolase), C-terminal domain"/>
    <property type="match status" value="1"/>
</dbReference>
<dbReference type="Proteomes" id="UP000694660">
    <property type="component" value="Unassembled WGS sequence"/>
</dbReference>
<dbReference type="GO" id="GO:0008253">
    <property type="term" value="F:5'-nucleotidase activity"/>
    <property type="evidence" value="ECO:0007669"/>
    <property type="project" value="TreeGrafter"/>
</dbReference>
<feature type="chain" id="PRO_5038170321" evidence="2">
    <location>
        <begin position="23"/>
        <end position="636"/>
    </location>
</feature>
<dbReference type="Gene3D" id="3.60.21.10">
    <property type="match status" value="1"/>
</dbReference>
<dbReference type="InterPro" id="IPR008334">
    <property type="entry name" value="5'-Nucleotdase_C"/>
</dbReference>
<keyword evidence="2" id="KW-0547">Nucleotide-binding</keyword>
<dbReference type="AlphaFoldDB" id="A0A944D524"/>
<keyword evidence="2" id="KW-0378">Hydrolase</keyword>
<feature type="domain" description="Calcineurin-like phosphoesterase" evidence="3">
    <location>
        <begin position="111"/>
        <end position="355"/>
    </location>
</feature>
<dbReference type="InterPro" id="IPR004843">
    <property type="entry name" value="Calcineurin-like_PHP"/>
</dbReference>
<comment type="similarity">
    <text evidence="2">Belongs to the 5'-nucleotidase family.</text>
</comment>
<dbReference type="Pfam" id="PF02872">
    <property type="entry name" value="5_nucleotid_C"/>
    <property type="match status" value="1"/>
</dbReference>
<dbReference type="PRINTS" id="PR01607">
    <property type="entry name" value="APYRASEFAMLY"/>
</dbReference>
<comment type="caution">
    <text evidence="5">The sequence shown here is derived from an EMBL/GenBank/DDBJ whole genome shotgun (WGS) entry which is preliminary data.</text>
</comment>
<dbReference type="InterPro" id="IPR036907">
    <property type="entry name" value="5'-Nucleotdase_C_sf"/>
</dbReference>
<dbReference type="EMBL" id="JAEKFT010000002">
    <property type="protein sequence ID" value="MBT0959990.1"/>
    <property type="molecule type" value="Genomic_DNA"/>
</dbReference>
<accession>A0A944D524</accession>